<evidence type="ECO:0000313" key="1">
    <source>
        <dbReference type="EnsemblMetazoa" id="AQUA015055-PA"/>
    </source>
</evidence>
<dbReference type="VEuPathDB" id="VectorBase:AQUA015055"/>
<proteinExistence type="predicted"/>
<protein>
    <submittedName>
        <fullName evidence="1">Uncharacterized protein</fullName>
    </submittedName>
</protein>
<dbReference type="EnsemblMetazoa" id="AQUA015055-RA">
    <property type="protein sequence ID" value="AQUA015055-PA"/>
    <property type="gene ID" value="AQUA015055"/>
</dbReference>
<evidence type="ECO:0000313" key="2">
    <source>
        <dbReference type="Proteomes" id="UP000076407"/>
    </source>
</evidence>
<accession>A0A182XTB0</accession>
<organism evidence="1 2">
    <name type="scientific">Anopheles quadriannulatus</name>
    <name type="common">Mosquito</name>
    <dbReference type="NCBI Taxonomy" id="34691"/>
    <lineage>
        <taxon>Eukaryota</taxon>
        <taxon>Metazoa</taxon>
        <taxon>Ecdysozoa</taxon>
        <taxon>Arthropoda</taxon>
        <taxon>Hexapoda</taxon>
        <taxon>Insecta</taxon>
        <taxon>Pterygota</taxon>
        <taxon>Neoptera</taxon>
        <taxon>Endopterygota</taxon>
        <taxon>Diptera</taxon>
        <taxon>Nematocera</taxon>
        <taxon>Culicoidea</taxon>
        <taxon>Culicidae</taxon>
        <taxon>Anophelinae</taxon>
        <taxon>Anopheles</taxon>
    </lineage>
</organism>
<sequence>MWCQPSWDRWCSRTYSSGGERERVHYCNKNKKTNAFLNQQQPNGRVAEVTPTNYATRKTERVA</sequence>
<keyword evidence="2" id="KW-1185">Reference proteome</keyword>
<name>A0A182XTB0_ANOQN</name>
<reference evidence="1" key="1">
    <citation type="submission" date="2020-05" db="UniProtKB">
        <authorList>
            <consortium name="EnsemblMetazoa"/>
        </authorList>
    </citation>
    <scope>IDENTIFICATION</scope>
    <source>
        <strain evidence="1">SANGQUA</strain>
    </source>
</reference>
<dbReference type="AlphaFoldDB" id="A0A182XTB0"/>
<dbReference type="Proteomes" id="UP000076407">
    <property type="component" value="Unassembled WGS sequence"/>
</dbReference>